<protein>
    <recommendedName>
        <fullName evidence="3">Hypervirulence associated protein TUDOR domain-containing protein</fullName>
    </recommendedName>
</protein>
<gene>
    <name evidence="1" type="ORF">CALVIDRAFT_602938</name>
</gene>
<organism evidence="1 2">
    <name type="scientific">Calocera viscosa (strain TUFC12733)</name>
    <dbReference type="NCBI Taxonomy" id="1330018"/>
    <lineage>
        <taxon>Eukaryota</taxon>
        <taxon>Fungi</taxon>
        <taxon>Dikarya</taxon>
        <taxon>Basidiomycota</taxon>
        <taxon>Agaricomycotina</taxon>
        <taxon>Dacrymycetes</taxon>
        <taxon>Dacrymycetales</taxon>
        <taxon>Dacrymycetaceae</taxon>
        <taxon>Calocera</taxon>
    </lineage>
</organism>
<dbReference type="AlphaFoldDB" id="A0A167GEM3"/>
<proteinExistence type="predicted"/>
<dbReference type="EMBL" id="KV417341">
    <property type="protein sequence ID" value="KZO90475.1"/>
    <property type="molecule type" value="Genomic_DNA"/>
</dbReference>
<accession>A0A167GEM3</accession>
<sequence>MAIIYVTGQRVIYTDNDNKKWRGTIMRTRGASVQTTNSTNLYYSVMFPGNKSIGAIKDTDLCNDEGNQAVEDGAPPGAA</sequence>
<name>A0A167GEM3_CALVF</name>
<reference evidence="1 2" key="1">
    <citation type="journal article" date="2016" name="Mol. Biol. Evol.">
        <title>Comparative Genomics of Early-Diverging Mushroom-Forming Fungi Provides Insights into the Origins of Lignocellulose Decay Capabilities.</title>
        <authorList>
            <person name="Nagy L.G."/>
            <person name="Riley R."/>
            <person name="Tritt A."/>
            <person name="Adam C."/>
            <person name="Daum C."/>
            <person name="Floudas D."/>
            <person name="Sun H."/>
            <person name="Yadav J.S."/>
            <person name="Pangilinan J."/>
            <person name="Larsson K.H."/>
            <person name="Matsuura K."/>
            <person name="Barry K."/>
            <person name="Labutti K."/>
            <person name="Kuo R."/>
            <person name="Ohm R.A."/>
            <person name="Bhattacharya S.S."/>
            <person name="Shirouzu T."/>
            <person name="Yoshinaga Y."/>
            <person name="Martin F.M."/>
            <person name="Grigoriev I.V."/>
            <person name="Hibbett D.S."/>
        </authorList>
    </citation>
    <scope>NUCLEOTIDE SEQUENCE [LARGE SCALE GENOMIC DNA]</scope>
    <source>
        <strain evidence="1 2">TUFC12733</strain>
    </source>
</reference>
<keyword evidence="2" id="KW-1185">Reference proteome</keyword>
<evidence type="ECO:0000313" key="2">
    <source>
        <dbReference type="Proteomes" id="UP000076738"/>
    </source>
</evidence>
<dbReference type="Proteomes" id="UP000076738">
    <property type="component" value="Unassembled WGS sequence"/>
</dbReference>
<evidence type="ECO:0000313" key="1">
    <source>
        <dbReference type="EMBL" id="KZO90475.1"/>
    </source>
</evidence>
<evidence type="ECO:0008006" key="3">
    <source>
        <dbReference type="Google" id="ProtNLM"/>
    </source>
</evidence>